<evidence type="ECO:0000256" key="1">
    <source>
        <dbReference type="SAM" id="MobiDB-lite"/>
    </source>
</evidence>
<keyword evidence="3" id="KW-0695">RNA-directed DNA polymerase</keyword>
<dbReference type="EMBL" id="BKCJ010111575">
    <property type="protein sequence ID" value="GEX49356.1"/>
    <property type="molecule type" value="Genomic_DNA"/>
</dbReference>
<proteinExistence type="predicted"/>
<dbReference type="Gene3D" id="3.30.420.10">
    <property type="entry name" value="Ribonuclease H-like superfamily/Ribonuclease H"/>
    <property type="match status" value="1"/>
</dbReference>
<dbReference type="AlphaFoldDB" id="A0A699H6M8"/>
<dbReference type="InterPro" id="IPR036397">
    <property type="entry name" value="RNaseH_sf"/>
</dbReference>
<dbReference type="InterPro" id="IPR043502">
    <property type="entry name" value="DNA/RNA_pol_sf"/>
</dbReference>
<dbReference type="InterPro" id="IPR041577">
    <property type="entry name" value="RT_RNaseH_2"/>
</dbReference>
<dbReference type="PANTHER" id="PTHR45835:SF99">
    <property type="entry name" value="CHROMO DOMAIN-CONTAINING PROTEIN-RELATED"/>
    <property type="match status" value="1"/>
</dbReference>
<dbReference type="GO" id="GO:0015074">
    <property type="term" value="P:DNA integration"/>
    <property type="evidence" value="ECO:0007669"/>
    <property type="project" value="InterPro"/>
</dbReference>
<feature type="region of interest" description="Disordered" evidence="1">
    <location>
        <begin position="336"/>
        <end position="366"/>
    </location>
</feature>
<dbReference type="InterPro" id="IPR012337">
    <property type="entry name" value="RNaseH-like_sf"/>
</dbReference>
<evidence type="ECO:0000313" key="3">
    <source>
        <dbReference type="EMBL" id="GEX49356.1"/>
    </source>
</evidence>
<gene>
    <name evidence="3" type="ORF">Tci_321331</name>
</gene>
<feature type="domain" description="Integrase catalytic" evidence="2">
    <location>
        <begin position="36"/>
        <end position="233"/>
    </location>
</feature>
<name>A0A699H6M8_TANCI</name>
<comment type="caution">
    <text evidence="3">The sequence shown here is derived from an EMBL/GenBank/DDBJ whole genome shotgun (WGS) entry which is preliminary data.</text>
</comment>
<dbReference type="PANTHER" id="PTHR45835">
    <property type="entry name" value="YALI0A06105P"/>
    <property type="match status" value="1"/>
</dbReference>
<dbReference type="SUPFAM" id="SSF53098">
    <property type="entry name" value="Ribonuclease H-like"/>
    <property type="match status" value="1"/>
</dbReference>
<keyword evidence="3" id="KW-0808">Transferase</keyword>
<dbReference type="SUPFAM" id="SSF56672">
    <property type="entry name" value="DNA/RNA polymerases"/>
    <property type="match status" value="1"/>
</dbReference>
<dbReference type="GO" id="GO:0003964">
    <property type="term" value="F:RNA-directed DNA polymerase activity"/>
    <property type="evidence" value="ECO:0007669"/>
    <property type="project" value="UniProtKB-KW"/>
</dbReference>
<accession>A0A699H6M8</accession>
<organism evidence="3">
    <name type="scientific">Tanacetum cinerariifolium</name>
    <name type="common">Dalmatian daisy</name>
    <name type="synonym">Chrysanthemum cinerariifolium</name>
    <dbReference type="NCBI Taxonomy" id="118510"/>
    <lineage>
        <taxon>Eukaryota</taxon>
        <taxon>Viridiplantae</taxon>
        <taxon>Streptophyta</taxon>
        <taxon>Embryophyta</taxon>
        <taxon>Tracheophyta</taxon>
        <taxon>Spermatophyta</taxon>
        <taxon>Magnoliopsida</taxon>
        <taxon>eudicotyledons</taxon>
        <taxon>Gunneridae</taxon>
        <taxon>Pentapetalae</taxon>
        <taxon>asterids</taxon>
        <taxon>campanulids</taxon>
        <taxon>Asterales</taxon>
        <taxon>Asteraceae</taxon>
        <taxon>Asteroideae</taxon>
        <taxon>Anthemideae</taxon>
        <taxon>Anthemidinae</taxon>
        <taxon>Tanacetum</taxon>
    </lineage>
</organism>
<dbReference type="GO" id="GO:0003676">
    <property type="term" value="F:nucleic acid binding"/>
    <property type="evidence" value="ECO:0007669"/>
    <property type="project" value="InterPro"/>
</dbReference>
<keyword evidence="3" id="KW-0548">Nucleotidyltransferase</keyword>
<evidence type="ECO:0000259" key="2">
    <source>
        <dbReference type="PROSITE" id="PS50994"/>
    </source>
</evidence>
<reference evidence="3" key="1">
    <citation type="journal article" date="2019" name="Sci. Rep.">
        <title>Draft genome of Tanacetum cinerariifolium, the natural source of mosquito coil.</title>
        <authorList>
            <person name="Yamashiro T."/>
            <person name="Shiraishi A."/>
            <person name="Satake H."/>
            <person name="Nakayama K."/>
        </authorList>
    </citation>
    <scope>NUCLEOTIDE SEQUENCE</scope>
</reference>
<dbReference type="PROSITE" id="PS50994">
    <property type="entry name" value="INTEGRASE"/>
    <property type="match status" value="1"/>
</dbReference>
<protein>
    <submittedName>
        <fullName evidence="3">Putative reverse transcriptase domain-containing protein</fullName>
    </submittedName>
</protein>
<sequence length="545" mass="63181">MTKLTQNKVKFDWGDKEEATFQLIKQKLCHALILALLERKEDLIVYCDASIKGLGAVLMQREKGKAYVVVDTLSMKERIKPLRVRALVMTIILDLPKKILEAQTEDNITMDFVTKLPRTQSGNNTIWVVVDRLTKSAHFLPIRENDPIDELARLYLEEVKAMGTRLDMSMAYHPQTDGQGERTIQTLKDMLRACVIDFGNGWERHLPLVKFSYNNTYHASIKAAPFEELYSRKCQSPVCWAEVGDAQLTSPELVHETTEKILSRVHSTFRVSNLKKCLSDEPYTISLDEIHIDDKICFVEEPVEIMDREVKRLKQSRIPIIKVQWDFRRGPEFTREHESGRSIRTSSQKLHPRQVPHLEPCGQGSFNGRRRSYDEVSLMSKNDMPLLDKIDDPNVTMEEYIRLEEEMLKNVEKWETAKYDKIWYDEDIHDLRSIKTKFPAIAFNHEISSEKTLSCEPTVSSLNDEIDFRVSFDDSDDEDYTVIFDKNLFSYKIFSAKDLKTDSENDNENVMPSLPSPEPSVSCFDDLDFFKDFENEFPAIVYNDA</sequence>
<dbReference type="InterPro" id="IPR001584">
    <property type="entry name" value="Integrase_cat-core"/>
</dbReference>
<dbReference type="Pfam" id="PF17919">
    <property type="entry name" value="RT_RNaseH_2"/>
    <property type="match status" value="1"/>
</dbReference>